<dbReference type="EMBL" id="CP030050">
    <property type="protein sequence ID" value="QOZ73659.1"/>
    <property type="molecule type" value="Genomic_DNA"/>
</dbReference>
<name>A0AAE7TMP0_9BRAD</name>
<dbReference type="RefSeq" id="WP_092220759.1">
    <property type="nucleotide sequence ID" value="NZ_CP030050.1"/>
</dbReference>
<protein>
    <recommendedName>
        <fullName evidence="1">DUF6894 domain-containing protein</fullName>
    </recommendedName>
</protein>
<dbReference type="InterPro" id="IPR054189">
    <property type="entry name" value="DUF6894"/>
</dbReference>
<accession>A0AAE7TMP0</accession>
<dbReference type="Proteomes" id="UP000594015">
    <property type="component" value="Chromosome"/>
</dbReference>
<reference evidence="2 3" key="1">
    <citation type="submission" date="2018-06" db="EMBL/GenBank/DDBJ databases">
        <title>Comparative genomics of Bradyrhizobium nodulating Arachidis hypogaea.</title>
        <authorList>
            <person name="Li Y."/>
        </authorList>
    </citation>
    <scope>NUCLEOTIDE SEQUENCE [LARGE SCALE GENOMIC DNA]</scope>
    <source>
        <strain evidence="2 3">CCBAU 051107</strain>
    </source>
</reference>
<sequence>MGLYFFDFRDGENLILDEEGLDLRDMIAVQREAARALAGLAWDSMASFNSSQIHQMAIAVRDKSGPVMEVEFAFKIVRRP</sequence>
<evidence type="ECO:0000313" key="3">
    <source>
        <dbReference type="Proteomes" id="UP000594015"/>
    </source>
</evidence>
<dbReference type="Pfam" id="PF21834">
    <property type="entry name" value="DUF6894"/>
    <property type="match status" value="1"/>
</dbReference>
<proteinExistence type="predicted"/>
<organism evidence="2 3">
    <name type="scientific">Bradyrhizobium arachidis</name>
    <dbReference type="NCBI Taxonomy" id="858423"/>
    <lineage>
        <taxon>Bacteria</taxon>
        <taxon>Pseudomonadati</taxon>
        <taxon>Pseudomonadota</taxon>
        <taxon>Alphaproteobacteria</taxon>
        <taxon>Hyphomicrobiales</taxon>
        <taxon>Nitrobacteraceae</taxon>
        <taxon>Bradyrhizobium</taxon>
    </lineage>
</organism>
<feature type="domain" description="DUF6894" evidence="1">
    <location>
        <begin position="3"/>
        <end position="73"/>
    </location>
</feature>
<gene>
    <name evidence="2" type="ORF">WN72_30365</name>
</gene>
<evidence type="ECO:0000259" key="1">
    <source>
        <dbReference type="Pfam" id="PF21834"/>
    </source>
</evidence>
<evidence type="ECO:0000313" key="2">
    <source>
        <dbReference type="EMBL" id="QOZ73659.1"/>
    </source>
</evidence>
<dbReference type="AlphaFoldDB" id="A0AAE7TMP0"/>
<dbReference type="KEGG" id="barh:WN72_30365"/>